<accession>A0ACC3NKX3</accession>
<sequence length="357" mass="41227">MANQPNLKGSTQPCFLWRFPQEIQDSIFELAYPMKPDIKIHFKDAWDADETRTQARKRFDWGGYTKRPFPRYKVDEFMVSKRFFLSAPGAWIAAQYWKDTTCRTSDRKAHHQLSQSLLNRIGMLKQFARKLELERSRFNKDIAEMPNLKSLKIRVDAYTFKGYKGHKGIKPKALCNDGFKQDELEQLPMVRSLGALRGLTAFALQPAECHYANTPKNRAIFKSNVAALEELIRFKVASPKPTEAPAPAQKNKGCLPMYPSSKVCIACNTPHQPHTPHRPQILTDFFGEAKRKTTHDGDKRPRKRARSHEEEIPSTKEGIRKLIREDEEVIVDYVFQTKQEAEELRQVSRKTVAANEH</sequence>
<proteinExistence type="predicted"/>
<name>A0ACC3NKX3_9PEZI</name>
<organism evidence="1 2">
    <name type="scientific">Vermiconidia calcicola</name>
    <dbReference type="NCBI Taxonomy" id="1690605"/>
    <lineage>
        <taxon>Eukaryota</taxon>
        <taxon>Fungi</taxon>
        <taxon>Dikarya</taxon>
        <taxon>Ascomycota</taxon>
        <taxon>Pezizomycotina</taxon>
        <taxon>Dothideomycetes</taxon>
        <taxon>Dothideomycetidae</taxon>
        <taxon>Mycosphaerellales</taxon>
        <taxon>Extremaceae</taxon>
        <taxon>Vermiconidia</taxon>
    </lineage>
</organism>
<gene>
    <name evidence="1" type="ORF">LTR37_004769</name>
</gene>
<evidence type="ECO:0000313" key="2">
    <source>
        <dbReference type="Proteomes" id="UP001281147"/>
    </source>
</evidence>
<comment type="caution">
    <text evidence="1">The sequence shown here is derived from an EMBL/GenBank/DDBJ whole genome shotgun (WGS) entry which is preliminary data.</text>
</comment>
<dbReference type="EMBL" id="JAUTXU010000029">
    <property type="protein sequence ID" value="KAK3718853.1"/>
    <property type="molecule type" value="Genomic_DNA"/>
</dbReference>
<reference evidence="1" key="1">
    <citation type="submission" date="2023-07" db="EMBL/GenBank/DDBJ databases">
        <title>Black Yeasts Isolated from many extreme environments.</title>
        <authorList>
            <person name="Coleine C."/>
            <person name="Stajich J.E."/>
            <person name="Selbmann L."/>
        </authorList>
    </citation>
    <scope>NUCLEOTIDE SEQUENCE</scope>
    <source>
        <strain evidence="1">CCFEE 5714</strain>
    </source>
</reference>
<keyword evidence="2" id="KW-1185">Reference proteome</keyword>
<protein>
    <submittedName>
        <fullName evidence="1">Uncharacterized protein</fullName>
    </submittedName>
</protein>
<dbReference type="Proteomes" id="UP001281147">
    <property type="component" value="Unassembled WGS sequence"/>
</dbReference>
<evidence type="ECO:0000313" key="1">
    <source>
        <dbReference type="EMBL" id="KAK3718853.1"/>
    </source>
</evidence>